<comment type="caution">
    <text evidence="3">The sequence shown here is derived from an EMBL/GenBank/DDBJ whole genome shotgun (WGS) entry which is preliminary data.</text>
</comment>
<organism evidence="3 5">
    <name type="scientific">Colwellia hornerae</name>
    <dbReference type="NCBI Taxonomy" id="89402"/>
    <lineage>
        <taxon>Bacteria</taxon>
        <taxon>Pseudomonadati</taxon>
        <taxon>Pseudomonadota</taxon>
        <taxon>Gammaproteobacteria</taxon>
        <taxon>Alteromonadales</taxon>
        <taxon>Colwelliaceae</taxon>
        <taxon>Colwellia</taxon>
    </lineage>
</organism>
<evidence type="ECO:0000259" key="1">
    <source>
        <dbReference type="Pfam" id="PF12146"/>
    </source>
</evidence>
<dbReference type="PANTHER" id="PTHR11614">
    <property type="entry name" value="PHOSPHOLIPASE-RELATED"/>
    <property type="match status" value="1"/>
</dbReference>
<dbReference type="Gene3D" id="3.40.50.1820">
    <property type="entry name" value="alpha/beta hydrolase"/>
    <property type="match status" value="1"/>
</dbReference>
<evidence type="ECO:0000313" key="2">
    <source>
        <dbReference type="EMBL" id="TWX58293.1"/>
    </source>
</evidence>
<dbReference type="Pfam" id="PF12146">
    <property type="entry name" value="Hydrolase_4"/>
    <property type="match status" value="1"/>
</dbReference>
<dbReference type="RefSeq" id="WP_146799808.1">
    <property type="nucleotide sequence ID" value="NZ_VOLP01000015.1"/>
</dbReference>
<dbReference type="EMBL" id="VOLQ01000010">
    <property type="protein sequence ID" value="TWX68362.1"/>
    <property type="molecule type" value="Genomic_DNA"/>
</dbReference>
<protein>
    <submittedName>
        <fullName evidence="3">Alpha/beta fold hydrolase</fullName>
    </submittedName>
</protein>
<dbReference type="Proteomes" id="UP000321917">
    <property type="component" value="Unassembled WGS sequence"/>
</dbReference>
<evidence type="ECO:0000313" key="3">
    <source>
        <dbReference type="EMBL" id="TWX68362.1"/>
    </source>
</evidence>
<dbReference type="SUPFAM" id="SSF53474">
    <property type="entry name" value="alpha/beta-Hydrolases"/>
    <property type="match status" value="1"/>
</dbReference>
<keyword evidence="4" id="KW-1185">Reference proteome</keyword>
<sequence length="346" mass="39100">MALAKITSNEYGKEGELTARLSTEIKLFWQQGNFSFFSGVDKIRINYATFIHPQHQEDLVLVSGRSESYLKYQELAFDLYCQGYNVFIVDHRGQGLSERLLSDGQRGYVKKFDDYAEDLKRFIDDVVIATGTNSANNTTAKKPHLLAHSMGGAIAVRMMQLYPLSAKSAVLTSPMIAVNNGNIANWLAKGIIYLADLLDACLSTEANYFIGQKSFNHTPFTENELSQSSIRYQVFVELYQKNKEIQLGGVTTHWLKEALVAKKNIFANLAKMTTPILVMQSGKDTIVCNKAQDAFCQQLHQYHRQSCPEGKPFTVDNALHELMFEQDQYRRPALIKALAWFNTHAT</sequence>
<name>A0A5C6QIF2_9GAMM</name>
<dbReference type="AlphaFoldDB" id="A0A5C6QIF2"/>
<dbReference type="GO" id="GO:0016787">
    <property type="term" value="F:hydrolase activity"/>
    <property type="evidence" value="ECO:0007669"/>
    <property type="project" value="UniProtKB-KW"/>
</dbReference>
<accession>A0A5C6QIF2</accession>
<dbReference type="InterPro" id="IPR022742">
    <property type="entry name" value="Hydrolase_4"/>
</dbReference>
<proteinExistence type="predicted"/>
<dbReference type="InterPro" id="IPR051044">
    <property type="entry name" value="MAG_DAG_Lipase"/>
</dbReference>
<evidence type="ECO:0000313" key="5">
    <source>
        <dbReference type="Proteomes" id="UP000321917"/>
    </source>
</evidence>
<gene>
    <name evidence="2" type="ORF">ESZ26_12405</name>
    <name evidence="3" type="ORF">ESZ27_07050</name>
</gene>
<dbReference type="OrthoDB" id="9788260at2"/>
<reference evidence="3 5" key="1">
    <citation type="submission" date="2019-07" db="EMBL/GenBank/DDBJ databases">
        <title>Genomes of sea-ice associated Colwellia species.</title>
        <authorList>
            <person name="Bowman J.P."/>
        </authorList>
    </citation>
    <scope>NUCLEOTIDE SEQUENCE [LARGE SCALE GENOMIC DNA]</scope>
    <source>
        <strain evidence="2 4">ACAM 607</strain>
        <strain evidence="3 5">IC036</strain>
    </source>
</reference>
<dbReference type="InterPro" id="IPR029058">
    <property type="entry name" value="AB_hydrolase_fold"/>
</dbReference>
<dbReference type="EMBL" id="VOLR01000016">
    <property type="protein sequence ID" value="TWX58293.1"/>
    <property type="molecule type" value="Genomic_DNA"/>
</dbReference>
<feature type="domain" description="Serine aminopeptidase S33" evidence="1">
    <location>
        <begin position="55"/>
        <end position="327"/>
    </location>
</feature>
<dbReference type="Proteomes" id="UP000321525">
    <property type="component" value="Unassembled WGS sequence"/>
</dbReference>
<keyword evidence="3" id="KW-0378">Hydrolase</keyword>
<evidence type="ECO:0000313" key="4">
    <source>
        <dbReference type="Proteomes" id="UP000321525"/>
    </source>
</evidence>